<dbReference type="InterPro" id="IPR051956">
    <property type="entry name" value="eIF2B_epsilon"/>
</dbReference>
<evidence type="ECO:0000256" key="3">
    <source>
        <dbReference type="ARBA" id="ARBA00022490"/>
    </source>
</evidence>
<dbReference type="Pfam" id="PF00483">
    <property type="entry name" value="NTP_transferase"/>
    <property type="match status" value="1"/>
</dbReference>
<comment type="subcellular location">
    <subcellularLocation>
        <location evidence="1">Cytoplasm</location>
        <location evidence="1">Cytosol</location>
    </subcellularLocation>
</comment>
<dbReference type="Gene3D" id="2.160.10.10">
    <property type="entry name" value="Hexapeptide repeat proteins"/>
    <property type="match status" value="2"/>
</dbReference>
<dbReference type="SUPFAM" id="SSF53448">
    <property type="entry name" value="Nucleotide-diphospho-sugar transferases"/>
    <property type="match status" value="1"/>
</dbReference>
<dbReference type="GO" id="GO:0002183">
    <property type="term" value="P:cytoplasmic translational initiation"/>
    <property type="evidence" value="ECO:0007669"/>
    <property type="project" value="EnsemblFungi"/>
</dbReference>
<dbReference type="GO" id="GO:0005085">
    <property type="term" value="F:guanyl-nucleotide exchange factor activity"/>
    <property type="evidence" value="ECO:0007669"/>
    <property type="project" value="EnsemblFungi"/>
</dbReference>
<dbReference type="STRING" id="857566.A0A1E3PHM6"/>
<dbReference type="GO" id="GO:0005851">
    <property type="term" value="C:eukaryotic translation initiation factor 2B complex"/>
    <property type="evidence" value="ECO:0007669"/>
    <property type="project" value="EnsemblFungi"/>
</dbReference>
<feature type="domain" description="W2" evidence="8">
    <location>
        <begin position="530"/>
        <end position="701"/>
    </location>
</feature>
<dbReference type="CDD" id="cd04197">
    <property type="entry name" value="eIF-2B_epsilon_N"/>
    <property type="match status" value="1"/>
</dbReference>
<proteinExistence type="inferred from homology"/>
<dbReference type="AlphaFoldDB" id="A0A1E3PHM6"/>
<dbReference type="GO" id="GO:0005829">
    <property type="term" value="C:cytosol"/>
    <property type="evidence" value="ECO:0007669"/>
    <property type="project" value="UniProtKB-SubCell"/>
</dbReference>
<dbReference type="InterPro" id="IPR005835">
    <property type="entry name" value="NTP_transferase_dom"/>
</dbReference>
<keyword evidence="10" id="KW-1185">Reference proteome</keyword>
<evidence type="ECO:0000256" key="1">
    <source>
        <dbReference type="ARBA" id="ARBA00004514"/>
    </source>
</evidence>
<dbReference type="SUPFAM" id="SSF48371">
    <property type="entry name" value="ARM repeat"/>
    <property type="match status" value="1"/>
</dbReference>
<comment type="subunit">
    <text evidence="7">Component of the translation initiation factor 2B (eIF2B) complex which is a heterodecamer of two sets of five different subunits: alpha, beta, gamma, delta and epsilon. Subunits alpha, beta and delta comprise a regulatory subcomplex and subunits epsilon and gamma comprise a catalytic subcomplex. Within the complex, the hexameric regulatory complex resides at the center, with the two heterodimeric catalytic subcomplexes bound on opposite sides.</text>
</comment>
<dbReference type="InterPro" id="IPR035543">
    <property type="entry name" value="eIF-2B_epsilon_N"/>
</dbReference>
<dbReference type="SMART" id="SM00515">
    <property type="entry name" value="eIF5C"/>
    <property type="match status" value="1"/>
</dbReference>
<dbReference type="EMBL" id="KV454410">
    <property type="protein sequence ID" value="ODQ64868.1"/>
    <property type="molecule type" value="Genomic_DNA"/>
</dbReference>
<dbReference type="OrthoDB" id="424572at2759"/>
<evidence type="ECO:0000256" key="5">
    <source>
        <dbReference type="ARBA" id="ARBA00044144"/>
    </source>
</evidence>
<name>A0A1E3PHM6_9ASCO</name>
<evidence type="ECO:0000313" key="9">
    <source>
        <dbReference type="EMBL" id="ODQ64868.1"/>
    </source>
</evidence>
<dbReference type="InterPro" id="IPR029044">
    <property type="entry name" value="Nucleotide-diphossugar_trans"/>
</dbReference>
<reference evidence="9 10" key="1">
    <citation type="journal article" date="2016" name="Proc. Natl. Acad. Sci. U.S.A.">
        <title>Comparative genomics of biotechnologically important yeasts.</title>
        <authorList>
            <person name="Riley R."/>
            <person name="Haridas S."/>
            <person name="Wolfe K.H."/>
            <person name="Lopes M.R."/>
            <person name="Hittinger C.T."/>
            <person name="Goeker M."/>
            <person name="Salamov A.A."/>
            <person name="Wisecaver J.H."/>
            <person name="Long T.M."/>
            <person name="Calvey C.H."/>
            <person name="Aerts A.L."/>
            <person name="Barry K.W."/>
            <person name="Choi C."/>
            <person name="Clum A."/>
            <person name="Coughlan A.Y."/>
            <person name="Deshpande S."/>
            <person name="Douglass A.P."/>
            <person name="Hanson S.J."/>
            <person name="Klenk H.-P."/>
            <person name="LaButti K.M."/>
            <person name="Lapidus A."/>
            <person name="Lindquist E.A."/>
            <person name="Lipzen A.M."/>
            <person name="Meier-Kolthoff J.P."/>
            <person name="Ohm R.A."/>
            <person name="Otillar R.P."/>
            <person name="Pangilinan J.L."/>
            <person name="Peng Y."/>
            <person name="Rokas A."/>
            <person name="Rosa C.A."/>
            <person name="Scheuner C."/>
            <person name="Sibirny A.A."/>
            <person name="Slot J.C."/>
            <person name="Stielow J.B."/>
            <person name="Sun H."/>
            <person name="Kurtzman C.P."/>
            <person name="Blackwell M."/>
            <person name="Grigoriev I.V."/>
            <person name="Jeffries T.W."/>
        </authorList>
    </citation>
    <scope>NUCLEOTIDE SEQUENCE [LARGE SCALE GENOMIC DNA]</scope>
    <source>
        <strain evidence="9 10">DSM 6958</strain>
    </source>
</reference>
<protein>
    <recommendedName>
        <fullName evidence="5">Translation initiation factor eIF2B subunit epsilon</fullName>
    </recommendedName>
    <alternativeName>
        <fullName evidence="6">eIF2B GDP-GTP exchange factor subunit epsilon</fullName>
    </alternativeName>
</protein>
<keyword evidence="4 9" id="KW-0648">Protein biosynthesis</keyword>
<dbReference type="PROSITE" id="PS51363">
    <property type="entry name" value="W2"/>
    <property type="match status" value="1"/>
</dbReference>
<dbReference type="Proteomes" id="UP000095009">
    <property type="component" value="Unassembled WGS sequence"/>
</dbReference>
<evidence type="ECO:0000256" key="7">
    <source>
        <dbReference type="ARBA" id="ARBA00046432"/>
    </source>
</evidence>
<dbReference type="InterPro" id="IPR056764">
    <property type="entry name" value="LbH_EIF2B3/5"/>
</dbReference>
<dbReference type="Pfam" id="PF25084">
    <property type="entry name" value="LbH_EIF2B"/>
    <property type="match status" value="1"/>
</dbReference>
<dbReference type="Gene3D" id="3.90.550.10">
    <property type="entry name" value="Spore Coat Polysaccharide Biosynthesis Protein SpsA, Chain A"/>
    <property type="match status" value="1"/>
</dbReference>
<evidence type="ECO:0000256" key="2">
    <source>
        <dbReference type="ARBA" id="ARBA00007878"/>
    </source>
</evidence>
<dbReference type="PANTHER" id="PTHR45887:SF1">
    <property type="entry name" value="TRANSLATION INITIATION FACTOR EIF-2B SUBUNIT EPSILON"/>
    <property type="match status" value="1"/>
</dbReference>
<sequence>MPPKKENKKDKKGAAAEFEEETKFQAVVLTDSYQNRFRPMTLDKPRCLLPLVNAPLIEYTLEFLATAGVDEVYIVCCSHGDQIEDYIRESKWSRPWSPFTVQTVLSPESMSVGDAMRDIDTKGLIKSDFLLISGDVVTNIQFDKVLQAHRERKIKDKNSIMTMVLREASSMHRTRSKIDPGVFILDEATDRCIRYEEITVDSTPHIAIDPELLDESNDISVRNDLIDCHIDICSADIPALFQENFDYDNLRKDFVRGILTSDLLGKTIYTHIVNDSYASRVENFQTYDAISRDIISRYTYPICPDSNLLDSQTYSYQSGHIYKENDVVLAQSCMIKSATVIGKDTFVGDGTKVDFSTIGRKCTIGNNVVIEGSYIWDNVTIEDNAIIKNSIVSSNTIIKEGAIVQSGSIVSFGVIVGKGQTIPLDTKLTINEDYVDEQDDDEESSNRLVGSDGKGIIYCESDIESDDYDEDDDSIGGHNRGALNSLVSNFYQLNVSDVSIASLSQPRKKTRRRYSTTSVTTAASDLSDLEDEEEDFMREAQLSLDRAIFENHDLDIAALELNTLRMAMNVSYHEVRLATITTLHNHIFRLVLTDTLDVKSAVNKVHNRWYPLFSRQVFDRDDQEDLLQIVLDDSSRRPAANAAKALMYTVMSFYDNDVVEEEVINKWWNSDAVKASDEKTKELLAKWIDWLQNAESDSSEEESDDE</sequence>
<dbReference type="PANTHER" id="PTHR45887">
    <property type="entry name" value="TRANSLATION INITIATION FACTOR EIF-2B SUBUNIT EPSILON"/>
    <property type="match status" value="1"/>
</dbReference>
<keyword evidence="3" id="KW-0963">Cytoplasm</keyword>
<organism evidence="9 10">
    <name type="scientific">Nadsonia fulvescens var. elongata DSM 6958</name>
    <dbReference type="NCBI Taxonomy" id="857566"/>
    <lineage>
        <taxon>Eukaryota</taxon>
        <taxon>Fungi</taxon>
        <taxon>Dikarya</taxon>
        <taxon>Ascomycota</taxon>
        <taxon>Saccharomycotina</taxon>
        <taxon>Dipodascomycetes</taxon>
        <taxon>Dipodascales</taxon>
        <taxon>Dipodascales incertae sedis</taxon>
        <taxon>Nadsonia</taxon>
    </lineage>
</organism>
<dbReference type="GO" id="GO:0031369">
    <property type="term" value="F:translation initiation factor binding"/>
    <property type="evidence" value="ECO:0007669"/>
    <property type="project" value="InterPro"/>
</dbReference>
<gene>
    <name evidence="9" type="ORF">NADFUDRAFT_51468</name>
</gene>
<dbReference type="GO" id="GO:0003743">
    <property type="term" value="F:translation initiation factor activity"/>
    <property type="evidence" value="ECO:0007669"/>
    <property type="project" value="UniProtKB-KW"/>
</dbReference>
<keyword evidence="4 9" id="KW-0396">Initiation factor</keyword>
<dbReference type="InterPro" id="IPR016024">
    <property type="entry name" value="ARM-type_fold"/>
</dbReference>
<evidence type="ECO:0000256" key="6">
    <source>
        <dbReference type="ARBA" id="ARBA00044345"/>
    </source>
</evidence>
<dbReference type="FunFam" id="3.90.550.10:FF:000066">
    <property type="entry name" value="Translation initiation factor eIF-2B subunit epsilon"/>
    <property type="match status" value="1"/>
</dbReference>
<dbReference type="InterPro" id="IPR003307">
    <property type="entry name" value="W2_domain"/>
</dbReference>
<evidence type="ECO:0000259" key="8">
    <source>
        <dbReference type="PROSITE" id="PS51363"/>
    </source>
</evidence>
<accession>A0A1E3PHM6</accession>
<dbReference type="CDD" id="cd11558">
    <property type="entry name" value="W2_eIF2B_epsilon"/>
    <property type="match status" value="1"/>
</dbReference>
<dbReference type="Gene3D" id="1.25.40.180">
    <property type="match status" value="1"/>
</dbReference>
<dbReference type="InterPro" id="IPR044123">
    <property type="entry name" value="W2_eIF2B_epsilon"/>
</dbReference>
<evidence type="ECO:0000256" key="4">
    <source>
        <dbReference type="ARBA" id="ARBA00022540"/>
    </source>
</evidence>
<dbReference type="Pfam" id="PF02020">
    <property type="entry name" value="W2"/>
    <property type="match status" value="1"/>
</dbReference>
<comment type="similarity">
    <text evidence="2">Belongs to the eIF-2B gamma/epsilon subunits family.</text>
</comment>
<evidence type="ECO:0000313" key="10">
    <source>
        <dbReference type="Proteomes" id="UP000095009"/>
    </source>
</evidence>